<dbReference type="Proteomes" id="UP001168821">
    <property type="component" value="Unassembled WGS sequence"/>
</dbReference>
<evidence type="ECO:0000313" key="3">
    <source>
        <dbReference type="EMBL" id="KAJ3647136.1"/>
    </source>
</evidence>
<accession>A0AA38M8B1</accession>
<feature type="region of interest" description="Disordered" evidence="1">
    <location>
        <begin position="137"/>
        <end position="165"/>
    </location>
</feature>
<dbReference type="EMBL" id="JALNTZ010000007">
    <property type="protein sequence ID" value="KAJ3647136.1"/>
    <property type="molecule type" value="Genomic_DNA"/>
</dbReference>
<name>A0AA38M8B1_9CUCU</name>
<proteinExistence type="predicted"/>
<dbReference type="AlphaFoldDB" id="A0AA38M8B1"/>
<comment type="caution">
    <text evidence="3">The sequence shown here is derived from an EMBL/GenBank/DDBJ whole genome shotgun (WGS) entry which is preliminary data.</text>
</comment>
<feature type="chain" id="PRO_5041382602" evidence="2">
    <location>
        <begin position="20"/>
        <end position="189"/>
    </location>
</feature>
<reference evidence="3" key="1">
    <citation type="journal article" date="2023" name="G3 (Bethesda)">
        <title>Whole genome assemblies of Zophobas morio and Tenebrio molitor.</title>
        <authorList>
            <person name="Kaur S."/>
            <person name="Stinson S.A."/>
            <person name="diCenzo G.C."/>
        </authorList>
    </citation>
    <scope>NUCLEOTIDE SEQUENCE</scope>
    <source>
        <strain evidence="3">QUZm001</strain>
    </source>
</reference>
<evidence type="ECO:0000256" key="2">
    <source>
        <dbReference type="SAM" id="SignalP"/>
    </source>
</evidence>
<protein>
    <submittedName>
        <fullName evidence="3">Uncharacterized protein</fullName>
    </submittedName>
</protein>
<organism evidence="3 4">
    <name type="scientific">Zophobas morio</name>
    <dbReference type="NCBI Taxonomy" id="2755281"/>
    <lineage>
        <taxon>Eukaryota</taxon>
        <taxon>Metazoa</taxon>
        <taxon>Ecdysozoa</taxon>
        <taxon>Arthropoda</taxon>
        <taxon>Hexapoda</taxon>
        <taxon>Insecta</taxon>
        <taxon>Pterygota</taxon>
        <taxon>Neoptera</taxon>
        <taxon>Endopterygota</taxon>
        <taxon>Coleoptera</taxon>
        <taxon>Polyphaga</taxon>
        <taxon>Cucujiformia</taxon>
        <taxon>Tenebrionidae</taxon>
        <taxon>Zophobas</taxon>
    </lineage>
</organism>
<keyword evidence="4" id="KW-1185">Reference proteome</keyword>
<evidence type="ECO:0000313" key="4">
    <source>
        <dbReference type="Proteomes" id="UP001168821"/>
    </source>
</evidence>
<sequence length="189" mass="22200">MRWTVLLCAVVALATSVFAMQCPTCKGTECALPRVPLKACSVHHPYPLFQTTVARAAATYSCLYVEYYIGEELEQVSQCIVISPGNDVCQALRDKYKVKTCSLKKPQFFSHAYDNHNRFYDNNHSYDYNHSHDNDHFYNNDDHSHDNDNHDHSYNNDDRFLDNDKQSHDNHEILERSDHYFFNNYRPYF</sequence>
<keyword evidence="2" id="KW-0732">Signal</keyword>
<feature type="signal peptide" evidence="2">
    <location>
        <begin position="1"/>
        <end position="19"/>
    </location>
</feature>
<evidence type="ECO:0000256" key="1">
    <source>
        <dbReference type="SAM" id="MobiDB-lite"/>
    </source>
</evidence>
<gene>
    <name evidence="3" type="ORF">Zmor_024671</name>
</gene>